<protein>
    <submittedName>
        <fullName evidence="2">Uncharacterized protein</fullName>
    </submittedName>
</protein>
<gene>
    <name evidence="2" type="ORF">C1SCF055_LOCUS38879</name>
</gene>
<feature type="non-terminal residue" evidence="2">
    <location>
        <position position="590"/>
    </location>
</feature>
<evidence type="ECO:0000313" key="3">
    <source>
        <dbReference type="EMBL" id="CAL1167317.1"/>
    </source>
</evidence>
<keyword evidence="1" id="KW-0812">Transmembrane</keyword>
<keyword evidence="1" id="KW-1133">Transmembrane helix</keyword>
<feature type="transmembrane region" description="Helical" evidence="1">
    <location>
        <begin position="34"/>
        <end position="52"/>
    </location>
</feature>
<dbReference type="EMBL" id="CAMXCT020006112">
    <property type="protein sequence ID" value="CAL1167317.1"/>
    <property type="molecule type" value="Genomic_DNA"/>
</dbReference>
<feature type="non-terminal residue" evidence="2">
    <location>
        <position position="1"/>
    </location>
</feature>
<comment type="caution">
    <text evidence="2">The sequence shown here is derived from an EMBL/GenBank/DDBJ whole genome shotgun (WGS) entry which is preliminary data.</text>
</comment>
<reference evidence="2" key="1">
    <citation type="submission" date="2022-10" db="EMBL/GenBank/DDBJ databases">
        <authorList>
            <person name="Chen Y."/>
            <person name="Dougan E. K."/>
            <person name="Chan C."/>
            <person name="Rhodes N."/>
            <person name="Thang M."/>
        </authorList>
    </citation>
    <scope>NUCLEOTIDE SEQUENCE</scope>
</reference>
<dbReference type="AlphaFoldDB" id="A0A9P1DNZ7"/>
<sequence length="590" mass="65803">AWRCFGGFGDFRLGNEKVKAQESRQFIFEEEPRWILLGLLMVMVVGMFIGLLLGLVIGLAGIVVFEVALLLLALFILYDAYDLTFLKKSGAQDKTGFAFMVMTCTLLVLLFMAAMRYSALKWSTQSRCAVFSIIGVALALVAYVYARLCCQEDERKHHLGPCSPEGDELLETAPAGAGGASGFGSEGMATGRETEPTASWKSWRSWRKFLLWILRGQWVFEVNDWLVPADEDCDQRDQIIVHNRSLKLIKVCLYSSYDVVCWVPLGGIAGSCVGFIRSGERRTLTLPRPWRNSEAEQDFRLKVFMPGLLDKEPSAGQGQLTHFFLDLLLASYHQARRGQSFAFTDVEGMVRRSRLLSSDAMSKAVGLAPLPIESSEEEYAACASAMAKDQKFDSLTGLRRRSSDLSLQIQPLNGSPSAARRAAPDEIVVRNRSSEDVRAMLFRPDDYCYMVPVVGKLLQCGDCILQGEERRFNPMGDPSEEYTLKVYSVGAASKELTYLTVRRGNAYTFCSPRGCADMSEGLWPQIFLESKFKWVGRHCMCPLQMSEISVPVTCRPRGHECRRAVAFAFKSGVSLGPGEDEWKMITAGDM</sequence>
<feature type="transmembrane region" description="Helical" evidence="1">
    <location>
        <begin position="97"/>
        <end position="117"/>
    </location>
</feature>
<feature type="transmembrane region" description="Helical" evidence="1">
    <location>
        <begin position="129"/>
        <end position="146"/>
    </location>
</feature>
<reference evidence="3" key="2">
    <citation type="submission" date="2024-04" db="EMBL/GenBank/DDBJ databases">
        <authorList>
            <person name="Chen Y."/>
            <person name="Shah S."/>
            <person name="Dougan E. K."/>
            <person name="Thang M."/>
            <person name="Chan C."/>
        </authorList>
    </citation>
    <scope>NUCLEOTIDE SEQUENCE [LARGE SCALE GENOMIC DNA]</scope>
</reference>
<proteinExistence type="predicted"/>
<dbReference type="EMBL" id="CAMXCT030006112">
    <property type="protein sequence ID" value="CAL4801254.1"/>
    <property type="molecule type" value="Genomic_DNA"/>
</dbReference>
<organism evidence="2">
    <name type="scientific">Cladocopium goreaui</name>
    <dbReference type="NCBI Taxonomy" id="2562237"/>
    <lineage>
        <taxon>Eukaryota</taxon>
        <taxon>Sar</taxon>
        <taxon>Alveolata</taxon>
        <taxon>Dinophyceae</taxon>
        <taxon>Suessiales</taxon>
        <taxon>Symbiodiniaceae</taxon>
        <taxon>Cladocopium</taxon>
    </lineage>
</organism>
<keyword evidence="1" id="KW-0472">Membrane</keyword>
<evidence type="ECO:0000313" key="2">
    <source>
        <dbReference type="EMBL" id="CAI4013942.1"/>
    </source>
</evidence>
<evidence type="ECO:0000313" key="4">
    <source>
        <dbReference type="Proteomes" id="UP001152797"/>
    </source>
</evidence>
<feature type="transmembrane region" description="Helical" evidence="1">
    <location>
        <begin position="59"/>
        <end position="77"/>
    </location>
</feature>
<dbReference type="Proteomes" id="UP001152797">
    <property type="component" value="Unassembled WGS sequence"/>
</dbReference>
<dbReference type="OrthoDB" id="10450957at2759"/>
<dbReference type="EMBL" id="CAMXCT010006112">
    <property type="protein sequence ID" value="CAI4013942.1"/>
    <property type="molecule type" value="Genomic_DNA"/>
</dbReference>
<name>A0A9P1DNZ7_9DINO</name>
<accession>A0A9P1DNZ7</accession>
<evidence type="ECO:0000256" key="1">
    <source>
        <dbReference type="SAM" id="Phobius"/>
    </source>
</evidence>
<keyword evidence="4" id="KW-1185">Reference proteome</keyword>